<protein>
    <submittedName>
        <fullName evidence="5">Immunoglobulin-like and fibronectin type III domain-containing protein 1</fullName>
    </submittedName>
</protein>
<evidence type="ECO:0000256" key="1">
    <source>
        <dbReference type="ARBA" id="ARBA00022737"/>
    </source>
</evidence>
<accession>A0A3Q3D283</accession>
<name>A0A3Q3D283_HIPCM</name>
<dbReference type="SMART" id="SM00409">
    <property type="entry name" value="IG"/>
    <property type="match status" value="4"/>
</dbReference>
<dbReference type="FunFam" id="2.60.40.10:FF:000032">
    <property type="entry name" value="palladin isoform X1"/>
    <property type="match status" value="1"/>
</dbReference>
<dbReference type="Proteomes" id="UP000264820">
    <property type="component" value="Unplaced"/>
</dbReference>
<keyword evidence="6" id="KW-1185">Reference proteome</keyword>
<evidence type="ECO:0000256" key="2">
    <source>
        <dbReference type="ARBA" id="ARBA00023157"/>
    </source>
</evidence>
<evidence type="ECO:0000256" key="3">
    <source>
        <dbReference type="ARBA" id="ARBA00023319"/>
    </source>
</evidence>
<dbReference type="InterPro" id="IPR003599">
    <property type="entry name" value="Ig_sub"/>
</dbReference>
<dbReference type="InterPro" id="IPR007110">
    <property type="entry name" value="Ig-like_dom"/>
</dbReference>
<dbReference type="Ensembl" id="ENSHCOT00000013442.1">
    <property type="protein sequence ID" value="ENSHCOP00000000649.1"/>
    <property type="gene ID" value="ENSHCOG00000001508.1"/>
</dbReference>
<evidence type="ECO:0000259" key="4">
    <source>
        <dbReference type="PROSITE" id="PS50835"/>
    </source>
</evidence>
<dbReference type="GO" id="GO:0045214">
    <property type="term" value="P:sarcomere organization"/>
    <property type="evidence" value="ECO:0007669"/>
    <property type="project" value="TreeGrafter"/>
</dbReference>
<reference evidence="5" key="1">
    <citation type="submission" date="2025-08" db="UniProtKB">
        <authorList>
            <consortium name="Ensembl"/>
        </authorList>
    </citation>
    <scope>IDENTIFICATION</scope>
</reference>
<sequence>MWQRRKSTTENKNVFTIVLEPTYKKSKVQGVTITQVVLRVPLGKSTPDFHRKPMAMTVNEGRRAFFKAIAIGEPTPSVTWKRNKGDINDAEKYNIKYNERNKEHILEIPKATADLADTYQCYATNEYGTAMCSVPLSVIQGETQTYEQAPQDFRKKQLPPQKEGELDPKLLEILLSAPKKDYQRICLDFGVTDFRWLLKKLNQMKKEREDEQGKVVENLRNVKQIEIKPHRRAEFSLDMTLRDPNSKIYLYKDGSQVPYSSNGKSRYSMQKRGNTYCFTIKDPQPEDAGLYQVDVGEINVLTSDFRMPAVEFASKINNVKALERKEASFQCVLSKPLNRITWSTSDSSLEHGDKYDISVSEDKLIHTLTIKNCDVADNGTYYAIAGTASCNASLAVEGKKKPQKDVTVPPRKSVDLLSAPSFITPLRYHIPPEGYECQMSCAVKGDPAPNVAWYRDNVDLSVDSNYYITNVRGVCSLFILRVRPNDGGVYKVHVENHLGSAECSKLLSVRGKFHILPLYRNVKFCTKCCTSYQT</sequence>
<feature type="domain" description="Ig-like" evidence="4">
    <location>
        <begin position="47"/>
        <end position="137"/>
    </location>
</feature>
<dbReference type="SMART" id="SM00408">
    <property type="entry name" value="IGc2"/>
    <property type="match status" value="2"/>
</dbReference>
<keyword evidence="2" id="KW-1015">Disulfide bond</keyword>
<dbReference type="PANTHER" id="PTHR13817:SF180">
    <property type="entry name" value="IMMUNOGLOBULIN-LIKE AND FIBRONECTIN TYPE III DOMAIN-CONTAINING 1, TANDEM DUPLICATE 3-RELATED"/>
    <property type="match status" value="1"/>
</dbReference>
<dbReference type="InterPro" id="IPR040849">
    <property type="entry name" value="MyBP-C_THB"/>
</dbReference>
<dbReference type="PANTHER" id="PTHR13817">
    <property type="entry name" value="TITIN"/>
    <property type="match status" value="1"/>
</dbReference>
<evidence type="ECO:0000313" key="6">
    <source>
        <dbReference type="Proteomes" id="UP000264820"/>
    </source>
</evidence>
<dbReference type="GO" id="GO:0031430">
    <property type="term" value="C:M band"/>
    <property type="evidence" value="ECO:0007669"/>
    <property type="project" value="TreeGrafter"/>
</dbReference>
<dbReference type="PROSITE" id="PS50835">
    <property type="entry name" value="IG_LIKE"/>
    <property type="match status" value="3"/>
</dbReference>
<dbReference type="InterPro" id="IPR050964">
    <property type="entry name" value="Striated_Muscle_Regulatory"/>
</dbReference>
<dbReference type="GO" id="GO:0055013">
    <property type="term" value="P:cardiac muscle cell development"/>
    <property type="evidence" value="ECO:0007669"/>
    <property type="project" value="UniProtKB-ARBA"/>
</dbReference>
<feature type="domain" description="Ig-like" evidence="4">
    <location>
        <begin position="420"/>
        <end position="508"/>
    </location>
</feature>
<dbReference type="Gene3D" id="2.60.40.10">
    <property type="entry name" value="Immunoglobulins"/>
    <property type="match status" value="4"/>
</dbReference>
<dbReference type="Pfam" id="PF18362">
    <property type="entry name" value="THB"/>
    <property type="match status" value="1"/>
</dbReference>
<dbReference type="InterPro" id="IPR036179">
    <property type="entry name" value="Ig-like_dom_sf"/>
</dbReference>
<organism evidence="5 6">
    <name type="scientific">Hippocampus comes</name>
    <name type="common">Tiger tail seahorse</name>
    <dbReference type="NCBI Taxonomy" id="109280"/>
    <lineage>
        <taxon>Eukaryota</taxon>
        <taxon>Metazoa</taxon>
        <taxon>Chordata</taxon>
        <taxon>Craniata</taxon>
        <taxon>Vertebrata</taxon>
        <taxon>Euteleostomi</taxon>
        <taxon>Actinopterygii</taxon>
        <taxon>Neopterygii</taxon>
        <taxon>Teleostei</taxon>
        <taxon>Neoteleostei</taxon>
        <taxon>Acanthomorphata</taxon>
        <taxon>Syngnathiaria</taxon>
        <taxon>Syngnathiformes</taxon>
        <taxon>Syngnathoidei</taxon>
        <taxon>Syngnathidae</taxon>
        <taxon>Hippocampus</taxon>
    </lineage>
</organism>
<dbReference type="InterPro" id="IPR013098">
    <property type="entry name" value="Ig_I-set"/>
</dbReference>
<evidence type="ECO:0000313" key="5">
    <source>
        <dbReference type="Ensembl" id="ENSHCOP00000000649.1"/>
    </source>
</evidence>
<dbReference type="GO" id="GO:0003007">
    <property type="term" value="P:heart morphogenesis"/>
    <property type="evidence" value="ECO:0007669"/>
    <property type="project" value="UniProtKB-ARBA"/>
</dbReference>
<dbReference type="Pfam" id="PF07679">
    <property type="entry name" value="I-set"/>
    <property type="match status" value="3"/>
</dbReference>
<feature type="domain" description="Ig-like" evidence="4">
    <location>
        <begin position="308"/>
        <end position="395"/>
    </location>
</feature>
<dbReference type="GeneTree" id="ENSGT00940000160123"/>
<keyword evidence="3" id="KW-0393">Immunoglobulin domain</keyword>
<dbReference type="SUPFAM" id="SSF48726">
    <property type="entry name" value="Immunoglobulin"/>
    <property type="match status" value="4"/>
</dbReference>
<dbReference type="FunFam" id="2.60.40.10:FF:000107">
    <property type="entry name" value="Myosin, light chain kinase a"/>
    <property type="match status" value="1"/>
</dbReference>
<keyword evidence="1" id="KW-0677">Repeat</keyword>
<dbReference type="AlphaFoldDB" id="A0A3Q3D283"/>
<dbReference type="FunFam" id="2.60.40.10:FF:001097">
    <property type="entry name" value="Immunoglobulin-like and fibronectin type III domain-containing protein 1"/>
    <property type="match status" value="1"/>
</dbReference>
<dbReference type="InterPro" id="IPR003598">
    <property type="entry name" value="Ig_sub2"/>
</dbReference>
<proteinExistence type="predicted"/>
<reference evidence="5" key="2">
    <citation type="submission" date="2025-09" db="UniProtKB">
        <authorList>
            <consortium name="Ensembl"/>
        </authorList>
    </citation>
    <scope>IDENTIFICATION</scope>
</reference>
<dbReference type="InterPro" id="IPR013783">
    <property type="entry name" value="Ig-like_fold"/>
</dbReference>